<protein>
    <submittedName>
        <fullName evidence="2">DUF4893 domain-containing protein</fullName>
    </submittedName>
</protein>
<dbReference type="InterPro" id="IPR032609">
    <property type="entry name" value="DUF4893"/>
</dbReference>
<evidence type="ECO:0000256" key="1">
    <source>
        <dbReference type="SAM" id="SignalP"/>
    </source>
</evidence>
<keyword evidence="1" id="KW-0732">Signal</keyword>
<accession>A0A2U0SE53</accession>
<dbReference type="Proteomes" id="UP000245890">
    <property type="component" value="Unassembled WGS sequence"/>
</dbReference>
<dbReference type="PROSITE" id="PS51257">
    <property type="entry name" value="PROKAR_LIPOPROTEIN"/>
    <property type="match status" value="1"/>
</dbReference>
<dbReference type="RefSeq" id="WP_116469096.1">
    <property type="nucleotide sequence ID" value="NZ_QENQ01000001.1"/>
</dbReference>
<gene>
    <name evidence="2" type="ORF">DD559_10305</name>
</gene>
<evidence type="ECO:0000313" key="2">
    <source>
        <dbReference type="EMBL" id="PVX29662.1"/>
    </source>
</evidence>
<proteinExistence type="predicted"/>
<keyword evidence="3" id="KW-1185">Reference proteome</keyword>
<dbReference type="Pfam" id="PF16233">
    <property type="entry name" value="DUF4893"/>
    <property type="match status" value="1"/>
</dbReference>
<comment type="caution">
    <text evidence="2">The sequence shown here is derived from an EMBL/GenBank/DDBJ whole genome shotgun (WGS) entry which is preliminary data.</text>
</comment>
<feature type="signal peptide" evidence="1">
    <location>
        <begin position="1"/>
        <end position="15"/>
    </location>
</feature>
<reference evidence="2 3" key="1">
    <citation type="submission" date="2018-05" db="EMBL/GenBank/DDBJ databases">
        <title>Description of Sphingomonas pokkalii sp nov, isolated from the rhizosphere of saline tolerant pokkali rice and its draft genome analysis.</title>
        <authorList>
            <person name="Menon R."/>
            <person name="Kumari S."/>
            <person name="Rameshkumar N."/>
        </authorList>
    </citation>
    <scope>NUCLEOTIDE SEQUENCE [LARGE SCALE GENOMIC DNA]</scope>
    <source>
        <strain evidence="2 3">L3B27</strain>
    </source>
</reference>
<feature type="chain" id="PRO_5015414078" evidence="1">
    <location>
        <begin position="16"/>
        <end position="219"/>
    </location>
</feature>
<dbReference type="EMBL" id="QENQ01000001">
    <property type="protein sequence ID" value="PVX29662.1"/>
    <property type="molecule type" value="Genomic_DNA"/>
</dbReference>
<dbReference type="OrthoDB" id="9153930at2"/>
<dbReference type="AlphaFoldDB" id="A0A2U0SE53"/>
<evidence type="ECO:0000313" key="3">
    <source>
        <dbReference type="Proteomes" id="UP000245890"/>
    </source>
</evidence>
<sequence length="219" mass="23092">MYRLASTLLALPALAACQPGTTAVHAIAAVEPAPPPPLWRTRIAEADLPRLEALPGEWQRLYTGLRAPIRVKTGAVLDPAAGQPHPALPPGSYRCRTLRLRPAPRGGAQVQPTPNGFCFISAADAADEDAPLGLAKQTGTDIVAGYVFPDGKRAVFLGARQRKAGANDIGYGGAGPRDVVGLVERFGPFRWRLAVPGERPGTIDLYELTPVPAEGQPKG</sequence>
<organism evidence="2 3">
    <name type="scientific">Sphingomonas pokkalii</name>
    <dbReference type="NCBI Taxonomy" id="2175090"/>
    <lineage>
        <taxon>Bacteria</taxon>
        <taxon>Pseudomonadati</taxon>
        <taxon>Pseudomonadota</taxon>
        <taxon>Alphaproteobacteria</taxon>
        <taxon>Sphingomonadales</taxon>
        <taxon>Sphingomonadaceae</taxon>
        <taxon>Sphingomonas</taxon>
    </lineage>
</organism>
<name>A0A2U0SE53_9SPHN</name>